<dbReference type="AlphaFoldDB" id="A0AAD7G3G7"/>
<feature type="region of interest" description="Disordered" evidence="1">
    <location>
        <begin position="79"/>
        <end position="114"/>
    </location>
</feature>
<protein>
    <submittedName>
        <fullName evidence="2">Uncharacterized protein</fullName>
    </submittedName>
</protein>
<accession>A0AAD7G3G7</accession>
<feature type="compositionally biased region" description="Basic residues" evidence="1">
    <location>
        <begin position="166"/>
        <end position="175"/>
    </location>
</feature>
<feature type="compositionally biased region" description="Low complexity" evidence="1">
    <location>
        <begin position="30"/>
        <end position="49"/>
    </location>
</feature>
<reference evidence="2" key="1">
    <citation type="submission" date="2023-03" db="EMBL/GenBank/DDBJ databases">
        <title>Massive genome expansion in bonnet fungi (Mycena s.s.) driven by repeated elements and novel gene families across ecological guilds.</title>
        <authorList>
            <consortium name="Lawrence Berkeley National Laboratory"/>
            <person name="Harder C.B."/>
            <person name="Miyauchi S."/>
            <person name="Viragh M."/>
            <person name="Kuo A."/>
            <person name="Thoen E."/>
            <person name="Andreopoulos B."/>
            <person name="Lu D."/>
            <person name="Skrede I."/>
            <person name="Drula E."/>
            <person name="Henrissat B."/>
            <person name="Morin E."/>
            <person name="Kohler A."/>
            <person name="Barry K."/>
            <person name="LaButti K."/>
            <person name="Morin E."/>
            <person name="Salamov A."/>
            <person name="Lipzen A."/>
            <person name="Mereny Z."/>
            <person name="Hegedus B."/>
            <person name="Baldrian P."/>
            <person name="Stursova M."/>
            <person name="Weitz H."/>
            <person name="Taylor A."/>
            <person name="Grigoriev I.V."/>
            <person name="Nagy L.G."/>
            <person name="Martin F."/>
            <person name="Kauserud H."/>
        </authorList>
    </citation>
    <scope>NUCLEOTIDE SEQUENCE</scope>
    <source>
        <strain evidence="2">CBHHK067</strain>
    </source>
</reference>
<evidence type="ECO:0000313" key="2">
    <source>
        <dbReference type="EMBL" id="KAJ7652623.1"/>
    </source>
</evidence>
<keyword evidence="3" id="KW-1185">Reference proteome</keyword>
<feature type="compositionally biased region" description="Basic and acidic residues" evidence="1">
    <location>
        <begin position="15"/>
        <end position="29"/>
    </location>
</feature>
<dbReference type="EMBL" id="JARKIE010000344">
    <property type="protein sequence ID" value="KAJ7652623.1"/>
    <property type="molecule type" value="Genomic_DNA"/>
</dbReference>
<comment type="caution">
    <text evidence="2">The sequence shown here is derived from an EMBL/GenBank/DDBJ whole genome shotgun (WGS) entry which is preliminary data.</text>
</comment>
<organism evidence="2 3">
    <name type="scientific">Mycena rosella</name>
    <name type="common">Pink bonnet</name>
    <name type="synonym">Agaricus rosellus</name>
    <dbReference type="NCBI Taxonomy" id="1033263"/>
    <lineage>
        <taxon>Eukaryota</taxon>
        <taxon>Fungi</taxon>
        <taxon>Dikarya</taxon>
        <taxon>Basidiomycota</taxon>
        <taxon>Agaricomycotina</taxon>
        <taxon>Agaricomycetes</taxon>
        <taxon>Agaricomycetidae</taxon>
        <taxon>Agaricales</taxon>
        <taxon>Marasmiineae</taxon>
        <taxon>Mycenaceae</taxon>
        <taxon>Mycena</taxon>
    </lineage>
</organism>
<gene>
    <name evidence="2" type="ORF">B0H17DRAFT_1214884</name>
</gene>
<feature type="compositionally biased region" description="Polar residues" evidence="1">
    <location>
        <begin position="1"/>
        <end position="14"/>
    </location>
</feature>
<evidence type="ECO:0000313" key="3">
    <source>
        <dbReference type="Proteomes" id="UP001221757"/>
    </source>
</evidence>
<name>A0AAD7G3G7_MYCRO</name>
<feature type="region of interest" description="Disordered" evidence="1">
    <location>
        <begin position="155"/>
        <end position="175"/>
    </location>
</feature>
<dbReference type="Proteomes" id="UP001221757">
    <property type="component" value="Unassembled WGS sequence"/>
</dbReference>
<evidence type="ECO:0000256" key="1">
    <source>
        <dbReference type="SAM" id="MobiDB-lite"/>
    </source>
</evidence>
<sequence length="175" mass="19770">MPLPRRTSSNTTHVSDSEPEREAYRRDNPETSSPPDSPSPRRTPLSLISNTCVNTRPIREPAVETRLSRLEGEIAELKHDLRVLTSSKRSRPMESPPSTPLSKRRRSVYDGATPETPILRSSLMATTPERDELARCVSENIRQCQCRNLLSQRAPVAPRAPGTRGQLRRRVHDLM</sequence>
<feature type="region of interest" description="Disordered" evidence="1">
    <location>
        <begin position="1"/>
        <end position="56"/>
    </location>
</feature>
<proteinExistence type="predicted"/>